<reference evidence="2 3" key="1">
    <citation type="journal article" date="2011" name="Int. J. Syst. Evol. Microbiol.">
        <title>Zhongshania antarctica gen. nov., sp. nov. and Zhongshania guokunii sp. nov., gammaproteobacteria respectively isolated from coastal attached (fast) ice and surface seawater of the Antarctic.</title>
        <authorList>
            <person name="Li H.J."/>
            <person name="Zhang X.Y."/>
            <person name="Chen C.X."/>
            <person name="Zhang Y.J."/>
            <person name="Gao Z.M."/>
            <person name="Yu Y."/>
            <person name="Chen X.L."/>
            <person name="Chen B."/>
            <person name="Zhang Y.Z."/>
        </authorList>
    </citation>
    <scope>NUCLEOTIDE SEQUENCE [LARGE SCALE GENOMIC DNA]</scope>
    <source>
        <strain evidence="2 3">R06B22</strain>
    </source>
</reference>
<proteinExistence type="predicted"/>
<dbReference type="PROSITE" id="PS51257">
    <property type="entry name" value="PROKAR_LIPOPROTEIN"/>
    <property type="match status" value="1"/>
</dbReference>
<sequence length="95" mass="10602">MGFIKTMLSATALIACNSALAERHQDTPAHALMTMWSSWIQEIKPQSKANAAWPETRKIDTRFHIDTQPAELNLRKGDKVVFTISPAGMSLSSRF</sequence>
<comment type="caution">
    <text evidence="2">The sequence shown here is derived from an EMBL/GenBank/DDBJ whole genome shotgun (WGS) entry which is preliminary data.</text>
</comment>
<keyword evidence="1" id="KW-0732">Signal</keyword>
<dbReference type="EMBL" id="JBFRYB010000001">
    <property type="protein sequence ID" value="MEX1666200.1"/>
    <property type="molecule type" value="Genomic_DNA"/>
</dbReference>
<evidence type="ECO:0000313" key="3">
    <source>
        <dbReference type="Proteomes" id="UP001557484"/>
    </source>
</evidence>
<dbReference type="Proteomes" id="UP001557484">
    <property type="component" value="Unassembled WGS sequence"/>
</dbReference>
<name>A0ABV3TY75_9GAMM</name>
<evidence type="ECO:0000256" key="1">
    <source>
        <dbReference type="SAM" id="SignalP"/>
    </source>
</evidence>
<evidence type="ECO:0000313" key="2">
    <source>
        <dbReference type="EMBL" id="MEX1666200.1"/>
    </source>
</evidence>
<feature type="chain" id="PRO_5046083003" description="Copper-binding protein" evidence="1">
    <location>
        <begin position="22"/>
        <end position="95"/>
    </location>
</feature>
<organism evidence="2 3">
    <name type="scientific">Zhongshania arctica</name>
    <dbReference type="NCBI Taxonomy" id="3238302"/>
    <lineage>
        <taxon>Bacteria</taxon>
        <taxon>Pseudomonadati</taxon>
        <taxon>Pseudomonadota</taxon>
        <taxon>Gammaproteobacteria</taxon>
        <taxon>Cellvibrionales</taxon>
        <taxon>Spongiibacteraceae</taxon>
        <taxon>Zhongshania</taxon>
    </lineage>
</organism>
<accession>A0ABV3TY75</accession>
<feature type="signal peptide" evidence="1">
    <location>
        <begin position="1"/>
        <end position="21"/>
    </location>
</feature>
<protein>
    <recommendedName>
        <fullName evidence="4">Copper-binding protein</fullName>
    </recommendedName>
</protein>
<keyword evidence="3" id="KW-1185">Reference proteome</keyword>
<evidence type="ECO:0008006" key="4">
    <source>
        <dbReference type="Google" id="ProtNLM"/>
    </source>
</evidence>
<gene>
    <name evidence="2" type="ORF">AB4875_11950</name>
</gene>
<dbReference type="RefSeq" id="WP_368376284.1">
    <property type="nucleotide sequence ID" value="NZ_JBFRYB010000001.1"/>
</dbReference>